<dbReference type="STRING" id="394193.SAMN04489732_103455"/>
<organism evidence="2 3">
    <name type="scientific">Amycolatopsis saalfeldensis</name>
    <dbReference type="NCBI Taxonomy" id="394193"/>
    <lineage>
        <taxon>Bacteria</taxon>
        <taxon>Bacillati</taxon>
        <taxon>Actinomycetota</taxon>
        <taxon>Actinomycetes</taxon>
        <taxon>Pseudonocardiales</taxon>
        <taxon>Pseudonocardiaceae</taxon>
        <taxon>Amycolatopsis</taxon>
    </lineage>
</organism>
<accession>A0A1H8UTG0</accession>
<dbReference type="RefSeq" id="WP_245787242.1">
    <property type="nucleotide sequence ID" value="NZ_FOEF01000003.1"/>
</dbReference>
<dbReference type="Proteomes" id="UP000198582">
    <property type="component" value="Unassembled WGS sequence"/>
</dbReference>
<name>A0A1H8UTG0_9PSEU</name>
<gene>
    <name evidence="2" type="ORF">SAMN04489732_103455</name>
</gene>
<evidence type="ECO:0000313" key="3">
    <source>
        <dbReference type="Proteomes" id="UP000198582"/>
    </source>
</evidence>
<keyword evidence="3" id="KW-1185">Reference proteome</keyword>
<dbReference type="AlphaFoldDB" id="A0A1H8UTG0"/>
<dbReference type="EMBL" id="FOEF01000003">
    <property type="protein sequence ID" value="SEP06485.1"/>
    <property type="molecule type" value="Genomic_DNA"/>
</dbReference>
<feature type="signal peptide" evidence="1">
    <location>
        <begin position="1"/>
        <end position="25"/>
    </location>
</feature>
<feature type="chain" id="PRO_5011628832" evidence="1">
    <location>
        <begin position="26"/>
        <end position="109"/>
    </location>
</feature>
<dbReference type="PROSITE" id="PS51257">
    <property type="entry name" value="PROKAR_LIPOPROTEIN"/>
    <property type="match status" value="1"/>
</dbReference>
<protein>
    <submittedName>
        <fullName evidence="2">Uncharacterized protein</fullName>
    </submittedName>
</protein>
<reference evidence="2 3" key="1">
    <citation type="submission" date="2016-10" db="EMBL/GenBank/DDBJ databases">
        <authorList>
            <person name="de Groot N.N."/>
        </authorList>
    </citation>
    <scope>NUCLEOTIDE SEQUENCE [LARGE SCALE GENOMIC DNA]</scope>
    <source>
        <strain evidence="2 3">DSM 44993</strain>
    </source>
</reference>
<proteinExistence type="predicted"/>
<sequence>MKRKIAGLAASMIALACLVAAPASAAEPGQGRPGCFSETYSVAFGVGIAVNCGFGEGNGYRVVAHCSSGENFWYSLGTYVPYDFGPSVAKCEGGLFSPASLGGYHIVEY</sequence>
<keyword evidence="1" id="KW-0732">Signal</keyword>
<evidence type="ECO:0000256" key="1">
    <source>
        <dbReference type="SAM" id="SignalP"/>
    </source>
</evidence>
<evidence type="ECO:0000313" key="2">
    <source>
        <dbReference type="EMBL" id="SEP06485.1"/>
    </source>
</evidence>